<proteinExistence type="predicted"/>
<evidence type="ECO:0000313" key="3">
    <source>
        <dbReference type="Proteomes" id="UP001159363"/>
    </source>
</evidence>
<dbReference type="Proteomes" id="UP001159363">
    <property type="component" value="Chromosome 11"/>
</dbReference>
<accession>A0ABQ9GH92</accession>
<protein>
    <submittedName>
        <fullName evidence="2">Uncharacterized protein</fullName>
    </submittedName>
</protein>
<sequence>MAASLQRSGHLYLAARPCLGYHSPAVATTTVSLADFLLAASSAWQPLLRWCSQQQQYSTVSRPPVAQSVGVPPIWGAGGSGLESRAFPSAWPLHATKGSILGRQQHLGKKLPGWRVRLPCRTDRAESWNILPGLALVSLTIRAETFNSSLRISNGTEARRKLQPRTISRLASLPSNTSARPSLLSAWSELWGRGEVRPVWRSAGIQGRGKRESPEKIRRPAASSGTILTRENPGPTPLGIETCSPRWEASSVTTIPSYDLSRLKTNISDGGPTHSITSALHNSQSNQRPVCRGGIKRLRTRGLVNDVQPCYLQSKSVSESCYYVVAAVHRYLCGASKGVCECHSTRINFFGATVAERLACSPPTKTIWAQTPAGSLRIFACGNRAGRCSCSAGFLGDLPFPTPLHSGAATYLSQSPLSALKTSMSLDPANFSGHQQLHTPSPCFTSAFVGVLWFHFTSEDAGARGDVCKTGIISRAMRNQRAIVATRSPGRAEVLRLLPSSGPKLARSWENAAPSAVMYSAPARPSDDDGISGGISQPIARAAITPSRVPGTSICCVGRLDAIAVLLCACTPNAIRLNGGRPTSSSNDCMSAFETGSLQTQRQEMCRPPTVRTVQTEDAVQQLFQQNPHTSTHSVARRLNTTHTTVLGRKRVTHPTHLGMFDTACANQNRQESQRPPSNFSHLAGTNGEDCPSPIKGESFTPIQPVPNSCALLQRFSLPGEKRNFCSNSTRGSSLSRDKEAVTPGVGLFARM</sequence>
<gene>
    <name evidence="2" type="ORF">PR048_027700</name>
</gene>
<comment type="caution">
    <text evidence="2">The sequence shown here is derived from an EMBL/GenBank/DDBJ whole genome shotgun (WGS) entry which is preliminary data.</text>
</comment>
<name>A0ABQ9GH92_9NEOP</name>
<keyword evidence="3" id="KW-1185">Reference proteome</keyword>
<feature type="compositionally biased region" description="Polar residues" evidence="1">
    <location>
        <begin position="668"/>
        <end position="681"/>
    </location>
</feature>
<feature type="region of interest" description="Disordered" evidence="1">
    <location>
        <begin position="205"/>
        <end position="243"/>
    </location>
</feature>
<feature type="region of interest" description="Disordered" evidence="1">
    <location>
        <begin position="668"/>
        <end position="689"/>
    </location>
</feature>
<reference evidence="2 3" key="1">
    <citation type="submission" date="2023-02" db="EMBL/GenBank/DDBJ databases">
        <title>LHISI_Scaffold_Assembly.</title>
        <authorList>
            <person name="Stuart O.P."/>
            <person name="Cleave R."/>
            <person name="Magrath M.J.L."/>
            <person name="Mikheyev A.S."/>
        </authorList>
    </citation>
    <scope>NUCLEOTIDE SEQUENCE [LARGE SCALE GENOMIC DNA]</scope>
    <source>
        <strain evidence="2">Daus_M_001</strain>
        <tissue evidence="2">Leg muscle</tissue>
    </source>
</reference>
<evidence type="ECO:0000313" key="2">
    <source>
        <dbReference type="EMBL" id="KAJ8871383.1"/>
    </source>
</evidence>
<organism evidence="2 3">
    <name type="scientific">Dryococelus australis</name>
    <dbReference type="NCBI Taxonomy" id="614101"/>
    <lineage>
        <taxon>Eukaryota</taxon>
        <taxon>Metazoa</taxon>
        <taxon>Ecdysozoa</taxon>
        <taxon>Arthropoda</taxon>
        <taxon>Hexapoda</taxon>
        <taxon>Insecta</taxon>
        <taxon>Pterygota</taxon>
        <taxon>Neoptera</taxon>
        <taxon>Polyneoptera</taxon>
        <taxon>Phasmatodea</taxon>
        <taxon>Verophasmatodea</taxon>
        <taxon>Anareolatae</taxon>
        <taxon>Phasmatidae</taxon>
        <taxon>Eurycanthinae</taxon>
        <taxon>Dryococelus</taxon>
    </lineage>
</organism>
<evidence type="ECO:0000256" key="1">
    <source>
        <dbReference type="SAM" id="MobiDB-lite"/>
    </source>
</evidence>
<dbReference type="EMBL" id="JARBHB010000012">
    <property type="protein sequence ID" value="KAJ8871383.1"/>
    <property type="molecule type" value="Genomic_DNA"/>
</dbReference>
<feature type="compositionally biased region" description="Basic and acidic residues" evidence="1">
    <location>
        <begin position="209"/>
        <end position="218"/>
    </location>
</feature>